<feature type="signal peptide" evidence="2">
    <location>
        <begin position="1"/>
        <end position="26"/>
    </location>
</feature>
<dbReference type="Pfam" id="PF13202">
    <property type="entry name" value="EF-hand_5"/>
    <property type="match status" value="4"/>
</dbReference>
<evidence type="ECO:0000313" key="5">
    <source>
        <dbReference type="Proteomes" id="UP000467322"/>
    </source>
</evidence>
<accession>A0A845LV68</accession>
<protein>
    <recommendedName>
        <fullName evidence="3">EF-hand domain-containing protein</fullName>
    </recommendedName>
</protein>
<evidence type="ECO:0000256" key="1">
    <source>
        <dbReference type="SAM" id="MobiDB-lite"/>
    </source>
</evidence>
<dbReference type="PROSITE" id="PS50222">
    <property type="entry name" value="EF_HAND_2"/>
    <property type="match status" value="2"/>
</dbReference>
<proteinExistence type="predicted"/>
<feature type="region of interest" description="Disordered" evidence="1">
    <location>
        <begin position="184"/>
        <end position="209"/>
    </location>
</feature>
<dbReference type="InterPro" id="IPR011992">
    <property type="entry name" value="EF-hand-dom_pair"/>
</dbReference>
<dbReference type="GO" id="GO:0005509">
    <property type="term" value="F:calcium ion binding"/>
    <property type="evidence" value="ECO:0007669"/>
    <property type="project" value="InterPro"/>
</dbReference>
<dbReference type="RefSeq" id="WP_161349905.1">
    <property type="nucleotide sequence ID" value="NZ_WTUX01000005.1"/>
</dbReference>
<dbReference type="EMBL" id="WTUX01000005">
    <property type="protein sequence ID" value="MZR11780.1"/>
    <property type="molecule type" value="Genomic_DNA"/>
</dbReference>
<evidence type="ECO:0000256" key="2">
    <source>
        <dbReference type="SAM" id="SignalP"/>
    </source>
</evidence>
<feature type="chain" id="PRO_5032436952" description="EF-hand domain-containing protein" evidence="2">
    <location>
        <begin position="27"/>
        <end position="209"/>
    </location>
</feature>
<name>A0A845LV68_9RHOB</name>
<feature type="domain" description="EF-hand" evidence="3">
    <location>
        <begin position="62"/>
        <end position="97"/>
    </location>
</feature>
<dbReference type="SUPFAM" id="SSF47473">
    <property type="entry name" value="EF-hand"/>
    <property type="match status" value="1"/>
</dbReference>
<reference evidence="4 5" key="1">
    <citation type="submission" date="2019-12" db="EMBL/GenBank/DDBJ databases">
        <title>Maritimibacter sp. nov. sp. isolated from sea sand.</title>
        <authorList>
            <person name="Kim J."/>
            <person name="Jeong S.E."/>
            <person name="Jung H.S."/>
            <person name="Jeon C.O."/>
        </authorList>
    </citation>
    <scope>NUCLEOTIDE SEQUENCE [LARGE SCALE GENOMIC DNA]</scope>
    <source>
        <strain evidence="4 5">DP07</strain>
    </source>
</reference>
<dbReference type="InterPro" id="IPR018247">
    <property type="entry name" value="EF_Hand_1_Ca_BS"/>
</dbReference>
<evidence type="ECO:0000259" key="3">
    <source>
        <dbReference type="PROSITE" id="PS50222"/>
    </source>
</evidence>
<dbReference type="Gene3D" id="1.10.238.10">
    <property type="entry name" value="EF-hand"/>
    <property type="match status" value="2"/>
</dbReference>
<sequence length="209" mass="21763">MKRVFKIAGFGLLTGAAVTLAGAAMADRGPMGPRGQMGGMRPAPVSFAELDADGNGQITEADLAARAEARFSDADANGDGSLTLEELVAAGIARFDDRRAARQQAAAPGAVVGRPSDAQVTARAERMASGMLQRADADGNGTIEAAEMGAGRGMSRLFDRADADGDGAITEAEFDAAREEMAARLHERHEGMGRHGDGDERPWGRGDRH</sequence>
<dbReference type="PROSITE" id="PS00018">
    <property type="entry name" value="EF_HAND_1"/>
    <property type="match status" value="2"/>
</dbReference>
<feature type="domain" description="EF-hand" evidence="3">
    <location>
        <begin position="156"/>
        <end position="184"/>
    </location>
</feature>
<evidence type="ECO:0000313" key="4">
    <source>
        <dbReference type="EMBL" id="MZR11780.1"/>
    </source>
</evidence>
<comment type="caution">
    <text evidence="4">The sequence shown here is derived from an EMBL/GenBank/DDBJ whole genome shotgun (WGS) entry which is preliminary data.</text>
</comment>
<dbReference type="AlphaFoldDB" id="A0A845LV68"/>
<keyword evidence="2" id="KW-0732">Signal</keyword>
<dbReference type="SMART" id="SM00054">
    <property type="entry name" value="EFh"/>
    <property type="match status" value="3"/>
</dbReference>
<keyword evidence="5" id="KW-1185">Reference proteome</keyword>
<gene>
    <name evidence="4" type="ORF">GQE99_01970</name>
</gene>
<organism evidence="4 5">
    <name type="scientific">Maritimibacter harenae</name>
    <dbReference type="NCBI Taxonomy" id="2606218"/>
    <lineage>
        <taxon>Bacteria</taxon>
        <taxon>Pseudomonadati</taxon>
        <taxon>Pseudomonadota</taxon>
        <taxon>Alphaproteobacteria</taxon>
        <taxon>Rhodobacterales</taxon>
        <taxon>Roseobacteraceae</taxon>
        <taxon>Maritimibacter</taxon>
    </lineage>
</organism>
<dbReference type="Proteomes" id="UP000467322">
    <property type="component" value="Unassembled WGS sequence"/>
</dbReference>
<dbReference type="InterPro" id="IPR002048">
    <property type="entry name" value="EF_hand_dom"/>
</dbReference>